<evidence type="ECO:0000256" key="1">
    <source>
        <dbReference type="SAM" id="Phobius"/>
    </source>
</evidence>
<evidence type="ECO:0000313" key="4">
    <source>
        <dbReference type="Proteomes" id="UP000317369"/>
    </source>
</evidence>
<accession>A0A517YQ42</accession>
<gene>
    <name evidence="3" type="ORF">KS4_03770</name>
</gene>
<dbReference type="InterPro" id="IPR021796">
    <property type="entry name" value="Tll0287-like_dom"/>
</dbReference>
<proteinExistence type="predicted"/>
<reference evidence="3 4" key="1">
    <citation type="submission" date="2019-02" db="EMBL/GenBank/DDBJ databases">
        <title>Deep-cultivation of Planctomycetes and their phenomic and genomic characterization uncovers novel biology.</title>
        <authorList>
            <person name="Wiegand S."/>
            <person name="Jogler M."/>
            <person name="Boedeker C."/>
            <person name="Pinto D."/>
            <person name="Vollmers J."/>
            <person name="Rivas-Marin E."/>
            <person name="Kohn T."/>
            <person name="Peeters S.H."/>
            <person name="Heuer A."/>
            <person name="Rast P."/>
            <person name="Oberbeckmann S."/>
            <person name="Bunk B."/>
            <person name="Jeske O."/>
            <person name="Meyerdierks A."/>
            <person name="Storesund J.E."/>
            <person name="Kallscheuer N."/>
            <person name="Luecker S."/>
            <person name="Lage O.M."/>
            <person name="Pohl T."/>
            <person name="Merkel B.J."/>
            <person name="Hornburger P."/>
            <person name="Mueller R.-W."/>
            <person name="Bruemmer F."/>
            <person name="Labrenz M."/>
            <person name="Spormann A.M."/>
            <person name="Op den Camp H."/>
            <person name="Overmann J."/>
            <person name="Amann R."/>
            <person name="Jetten M.S.M."/>
            <person name="Mascher T."/>
            <person name="Medema M.H."/>
            <person name="Devos D.P."/>
            <person name="Kaster A.-K."/>
            <person name="Ovreas L."/>
            <person name="Rohde M."/>
            <person name="Galperin M.Y."/>
            <person name="Jogler C."/>
        </authorList>
    </citation>
    <scope>NUCLEOTIDE SEQUENCE [LARGE SCALE GENOMIC DNA]</scope>
    <source>
        <strain evidence="3 4">KS4</strain>
    </source>
</reference>
<dbReference type="AlphaFoldDB" id="A0A517YQ42"/>
<name>A0A517YQ42_9BACT</name>
<keyword evidence="1" id="KW-0812">Transmembrane</keyword>
<keyword evidence="1" id="KW-0472">Membrane</keyword>
<dbReference type="KEGG" id="pcor:KS4_03770"/>
<evidence type="ECO:0000313" key="3">
    <source>
        <dbReference type="EMBL" id="QDU32345.1"/>
    </source>
</evidence>
<dbReference type="EMBL" id="CP036425">
    <property type="protein sequence ID" value="QDU32345.1"/>
    <property type="molecule type" value="Genomic_DNA"/>
</dbReference>
<feature type="domain" description="Tll0287-like" evidence="2">
    <location>
        <begin position="22"/>
        <end position="144"/>
    </location>
</feature>
<dbReference type="RefSeq" id="WP_200761465.1">
    <property type="nucleotide sequence ID" value="NZ_CP036425.1"/>
</dbReference>
<dbReference type="Proteomes" id="UP000317369">
    <property type="component" value="Chromosome"/>
</dbReference>
<evidence type="ECO:0000259" key="2">
    <source>
        <dbReference type="Pfam" id="PF11845"/>
    </source>
</evidence>
<keyword evidence="4" id="KW-1185">Reference proteome</keyword>
<keyword evidence="1" id="KW-1133">Transmembrane helix</keyword>
<sequence length="201" mass="22652">MADLEKVKREGRPYSEAKFFNTIPVVAGWTSANNAASRDEEISFKIVSDNARNSDNSVIVGSFEDELLRQLIRDYKASESEKAHKIDETKNELHFMRAIQLTQDCMLCHGDLDTSPTSDGKDMIGFAMENWQIGDMHGAYHVVMSLDKVDAEVASARWWGICVTIPIVIFVVIIFTVIMRKMVKKPIDDLIDTMQAVFTGD</sequence>
<protein>
    <recommendedName>
        <fullName evidence="2">Tll0287-like domain-containing protein</fullName>
    </recommendedName>
</protein>
<feature type="transmembrane region" description="Helical" evidence="1">
    <location>
        <begin position="158"/>
        <end position="178"/>
    </location>
</feature>
<dbReference type="Pfam" id="PF11845">
    <property type="entry name" value="Tll0287-like"/>
    <property type="match status" value="1"/>
</dbReference>
<organism evidence="3 4">
    <name type="scientific">Poriferisphaera corsica</name>
    <dbReference type="NCBI Taxonomy" id="2528020"/>
    <lineage>
        <taxon>Bacteria</taxon>
        <taxon>Pseudomonadati</taxon>
        <taxon>Planctomycetota</taxon>
        <taxon>Phycisphaerae</taxon>
        <taxon>Phycisphaerales</taxon>
        <taxon>Phycisphaeraceae</taxon>
        <taxon>Poriferisphaera</taxon>
    </lineage>
</organism>